<comment type="caution">
    <text evidence="1">The sequence shown here is derived from an EMBL/GenBank/DDBJ whole genome shotgun (WGS) entry which is preliminary data.</text>
</comment>
<accession>A0A8J8C7T3</accession>
<protein>
    <submittedName>
        <fullName evidence="1">Helix-turn-helix domain-containing protein</fullName>
    </submittedName>
</protein>
<dbReference type="InterPro" id="IPR011991">
    <property type="entry name" value="ArsR-like_HTH"/>
</dbReference>
<sequence>MGRLLPTETDASVERSEEPSVLCIDDEETSEVFSALGSETAQAIFRLLNEEPATPATIAQRQDMSVQNVHYHLDNLAAAGLIEVVDTCYSEKGREMDVFVVAEDPTLLFLGTSDDTPAMKRAFDSFASFVGVSPLLVTLGEAASWVFGDE</sequence>
<dbReference type="Gene3D" id="1.10.10.10">
    <property type="entry name" value="Winged helix-like DNA-binding domain superfamily/Winged helix DNA-binding domain"/>
    <property type="match status" value="1"/>
</dbReference>
<dbReference type="Proteomes" id="UP000783863">
    <property type="component" value="Unassembled WGS sequence"/>
</dbReference>
<proteinExistence type="predicted"/>
<dbReference type="CDD" id="cd00090">
    <property type="entry name" value="HTH_ARSR"/>
    <property type="match status" value="1"/>
</dbReference>
<evidence type="ECO:0000313" key="1">
    <source>
        <dbReference type="EMBL" id="MBX0302429.1"/>
    </source>
</evidence>
<organism evidence="1 2">
    <name type="scientific">Haloarcula salinisoli</name>
    <dbReference type="NCBI Taxonomy" id="2487746"/>
    <lineage>
        <taxon>Archaea</taxon>
        <taxon>Methanobacteriati</taxon>
        <taxon>Methanobacteriota</taxon>
        <taxon>Stenosarchaea group</taxon>
        <taxon>Halobacteria</taxon>
        <taxon>Halobacteriales</taxon>
        <taxon>Haloarculaceae</taxon>
        <taxon>Haloarcula</taxon>
    </lineage>
</organism>
<dbReference type="InterPro" id="IPR036388">
    <property type="entry name" value="WH-like_DNA-bd_sf"/>
</dbReference>
<keyword evidence="2" id="KW-1185">Reference proteome</keyword>
<dbReference type="AlphaFoldDB" id="A0A8J8C7T3"/>
<dbReference type="InterPro" id="IPR036390">
    <property type="entry name" value="WH_DNA-bd_sf"/>
</dbReference>
<name>A0A8J8C7T3_9EURY</name>
<dbReference type="Pfam" id="PF12840">
    <property type="entry name" value="HTH_20"/>
    <property type="match status" value="1"/>
</dbReference>
<dbReference type="SUPFAM" id="SSF46785">
    <property type="entry name" value="Winged helix' DNA-binding domain"/>
    <property type="match status" value="1"/>
</dbReference>
<dbReference type="RefSeq" id="WP_220586667.1">
    <property type="nucleotide sequence ID" value="NZ_RKLQ01000001.1"/>
</dbReference>
<gene>
    <name evidence="1" type="ORF">EGD98_01955</name>
</gene>
<dbReference type="EMBL" id="RKLQ01000001">
    <property type="protein sequence ID" value="MBX0302429.1"/>
    <property type="molecule type" value="Genomic_DNA"/>
</dbReference>
<reference evidence="1" key="1">
    <citation type="submission" date="2021-06" db="EMBL/GenBank/DDBJ databases">
        <title>Halomicroarcula sp. F24A a new haloarchaeum isolated from saline soil.</title>
        <authorList>
            <person name="Duran-Viseras A."/>
            <person name="Sanchez-Porro C."/>
            <person name="Ventosa A."/>
        </authorList>
    </citation>
    <scope>NUCLEOTIDE SEQUENCE</scope>
    <source>
        <strain evidence="1">F24A</strain>
    </source>
</reference>
<evidence type="ECO:0000313" key="2">
    <source>
        <dbReference type="Proteomes" id="UP000783863"/>
    </source>
</evidence>